<evidence type="ECO:0000313" key="1">
    <source>
        <dbReference type="Proteomes" id="UP000095287"/>
    </source>
</evidence>
<dbReference type="Proteomes" id="UP000095287">
    <property type="component" value="Unplaced"/>
</dbReference>
<dbReference type="WBParaSite" id="L893_g17511.t1">
    <property type="protein sequence ID" value="L893_g17511.t1"/>
    <property type="gene ID" value="L893_g17511"/>
</dbReference>
<proteinExistence type="predicted"/>
<organism evidence="1 2">
    <name type="scientific">Steinernema glaseri</name>
    <dbReference type="NCBI Taxonomy" id="37863"/>
    <lineage>
        <taxon>Eukaryota</taxon>
        <taxon>Metazoa</taxon>
        <taxon>Ecdysozoa</taxon>
        <taxon>Nematoda</taxon>
        <taxon>Chromadorea</taxon>
        <taxon>Rhabditida</taxon>
        <taxon>Tylenchina</taxon>
        <taxon>Panagrolaimomorpha</taxon>
        <taxon>Strongyloidoidea</taxon>
        <taxon>Steinernematidae</taxon>
        <taxon>Steinernema</taxon>
    </lineage>
</organism>
<reference evidence="2" key="1">
    <citation type="submission" date="2016-11" db="UniProtKB">
        <authorList>
            <consortium name="WormBaseParasite"/>
        </authorList>
    </citation>
    <scope>IDENTIFICATION</scope>
</reference>
<keyword evidence="1" id="KW-1185">Reference proteome</keyword>
<accession>A0A1I7YLC8</accession>
<dbReference type="AlphaFoldDB" id="A0A1I7YLC8"/>
<evidence type="ECO:0000313" key="2">
    <source>
        <dbReference type="WBParaSite" id="L893_g17511.t1"/>
    </source>
</evidence>
<sequence>MPIAPGALSLFARSLQSHRQAMFQTWPETFPSVYVDATNKLARASYTFRTRDLEDGSEIPRIWRPWRHLE</sequence>
<protein>
    <submittedName>
        <fullName evidence="2">GNAT family N-acetyltransferase</fullName>
    </submittedName>
</protein>
<name>A0A1I7YLC8_9BILA</name>